<proteinExistence type="predicted"/>
<dbReference type="EMBL" id="JAAARO010000010">
    <property type="protein sequence ID" value="KAF5741780.1"/>
    <property type="molecule type" value="Genomic_DNA"/>
</dbReference>
<dbReference type="InterPro" id="IPR039776">
    <property type="entry name" value="Pds5"/>
</dbReference>
<dbReference type="PANTHER" id="PTHR12663:SF33">
    <property type="entry name" value="PHOSPHOLIPASE-LIKE PROTEIN"/>
    <property type="match status" value="1"/>
</dbReference>
<dbReference type="GO" id="GO:0007064">
    <property type="term" value="P:mitotic sister chromatid cohesion"/>
    <property type="evidence" value="ECO:0007669"/>
    <property type="project" value="InterPro"/>
</dbReference>
<evidence type="ECO:0000256" key="5">
    <source>
        <dbReference type="SAM" id="MobiDB-lite"/>
    </source>
</evidence>
<dbReference type="GO" id="GO:0006281">
    <property type="term" value="P:DNA repair"/>
    <property type="evidence" value="ECO:0007669"/>
    <property type="project" value="UniProtKB-KW"/>
</dbReference>
<feature type="compositionally biased region" description="Polar residues" evidence="5">
    <location>
        <begin position="273"/>
        <end position="282"/>
    </location>
</feature>
<dbReference type="Pfam" id="PF05278">
    <property type="entry name" value="PEARLI-4"/>
    <property type="match status" value="1"/>
</dbReference>
<dbReference type="InterPro" id="IPR007942">
    <property type="entry name" value="PLipase-like"/>
</dbReference>
<reference evidence="6 7" key="1">
    <citation type="journal article" date="2020" name="Nat. Commun.">
        <title>Genome of Tripterygium wilfordii and identification of cytochrome P450 involved in triptolide biosynthesis.</title>
        <authorList>
            <person name="Tu L."/>
            <person name="Su P."/>
            <person name="Zhang Z."/>
            <person name="Gao L."/>
            <person name="Wang J."/>
            <person name="Hu T."/>
            <person name="Zhou J."/>
            <person name="Zhang Y."/>
            <person name="Zhao Y."/>
            <person name="Liu Y."/>
            <person name="Song Y."/>
            <person name="Tong Y."/>
            <person name="Lu Y."/>
            <person name="Yang J."/>
            <person name="Xu C."/>
            <person name="Jia M."/>
            <person name="Peters R.J."/>
            <person name="Huang L."/>
            <person name="Gao W."/>
        </authorList>
    </citation>
    <scope>NUCLEOTIDE SEQUENCE [LARGE SCALE GENOMIC DNA]</scope>
    <source>
        <strain evidence="7">cv. XIE 37</strain>
        <tissue evidence="6">Leaf</tissue>
    </source>
</reference>
<dbReference type="GO" id="GO:0000785">
    <property type="term" value="C:chromatin"/>
    <property type="evidence" value="ECO:0007669"/>
    <property type="project" value="TreeGrafter"/>
</dbReference>
<dbReference type="Pfam" id="PF20168">
    <property type="entry name" value="PDS5"/>
    <property type="match status" value="1"/>
</dbReference>
<evidence type="ECO:0000256" key="1">
    <source>
        <dbReference type="ARBA" id="ARBA00004123"/>
    </source>
</evidence>
<accession>A0A7J7D5Z5</accession>
<dbReference type="AlphaFoldDB" id="A0A7J7D5Z5"/>
<sequence length="510" mass="57115">MAGSELEQQLMDAANRLVQPSTSIDELLSLLDRSGESLSKMDQSSGSIMIALLRLKNALVCDKLLRHSNMDVKVLVANCLMELMRITAPHAPYDDERLKEVFYLIVAAFDELSQMGNRYFAKAVSTLEVFAVSKVVMVMLDLECDELIVKLFQFFLTTIRPDYPKAVFFNMETIMTDAIMESNDISVELLNPFLDSVKKESQNVSPTSWMLGKNVIENCATKLEPYLVKAVESEGMSLDSYDHILGYKCQSITGNVRPSYDHGSQKPMGKSTDVLSPGSSPRRSMRKKPVLPKVVSCQSTKLQHSSRRRLENKIIEISPNEPTIPAENQVSSSKMVIVYGYEVKASSAPILKAIFAKYGDITSNCLYRSVSMRASLLEIVCGVVSRLQSTDIPLKVSELKVIQNEVRDLEAAKIEVSWLSQYLEKMTKVEKIAQMKTTLKSIKANSVLVIKSATKDLEEALMELVAVQKRMVHAEKCVSAMRLVTRKINDAIKEAENEQLICQKQMDVLL</sequence>
<dbReference type="Proteomes" id="UP000593562">
    <property type="component" value="Unassembled WGS sequence"/>
</dbReference>
<name>A0A7J7D5Z5_TRIWF</name>
<comment type="subcellular location">
    <subcellularLocation>
        <location evidence="1">Nucleus</location>
    </subcellularLocation>
</comment>
<dbReference type="InParanoid" id="A0A7J7D5Z5"/>
<dbReference type="GO" id="GO:0005634">
    <property type="term" value="C:nucleus"/>
    <property type="evidence" value="ECO:0007669"/>
    <property type="project" value="UniProtKB-SubCell"/>
</dbReference>
<gene>
    <name evidence="6" type="ORF">HS088_TW10G00786</name>
</gene>
<keyword evidence="7" id="KW-1185">Reference proteome</keyword>
<dbReference type="PANTHER" id="PTHR12663">
    <property type="entry name" value="ANDROGEN INDUCED INHIBITOR OF PROLIFERATION AS3 / PDS5-RELATED"/>
    <property type="match status" value="1"/>
</dbReference>
<comment type="caution">
    <text evidence="6">The sequence shown here is derived from an EMBL/GenBank/DDBJ whole genome shotgun (WGS) entry which is preliminary data.</text>
</comment>
<evidence type="ECO:0000256" key="4">
    <source>
        <dbReference type="ARBA" id="ARBA00023242"/>
    </source>
</evidence>
<protein>
    <recommendedName>
        <fullName evidence="8">Phospholipase-like protein</fullName>
    </recommendedName>
</protein>
<evidence type="ECO:0000256" key="2">
    <source>
        <dbReference type="ARBA" id="ARBA00022763"/>
    </source>
</evidence>
<evidence type="ECO:0000256" key="3">
    <source>
        <dbReference type="ARBA" id="ARBA00023204"/>
    </source>
</evidence>
<evidence type="ECO:0000313" key="7">
    <source>
        <dbReference type="Proteomes" id="UP000593562"/>
    </source>
</evidence>
<dbReference type="OrthoDB" id="200660at2759"/>
<evidence type="ECO:0000313" key="6">
    <source>
        <dbReference type="EMBL" id="KAF5741780.1"/>
    </source>
</evidence>
<keyword evidence="3" id="KW-0234">DNA repair</keyword>
<keyword evidence="2" id="KW-0227">DNA damage</keyword>
<organism evidence="6 7">
    <name type="scientific">Tripterygium wilfordii</name>
    <name type="common">Thunder God vine</name>
    <dbReference type="NCBI Taxonomy" id="458696"/>
    <lineage>
        <taxon>Eukaryota</taxon>
        <taxon>Viridiplantae</taxon>
        <taxon>Streptophyta</taxon>
        <taxon>Embryophyta</taxon>
        <taxon>Tracheophyta</taxon>
        <taxon>Spermatophyta</taxon>
        <taxon>Magnoliopsida</taxon>
        <taxon>eudicotyledons</taxon>
        <taxon>Gunneridae</taxon>
        <taxon>Pentapetalae</taxon>
        <taxon>rosids</taxon>
        <taxon>fabids</taxon>
        <taxon>Celastrales</taxon>
        <taxon>Celastraceae</taxon>
        <taxon>Tripterygium</taxon>
    </lineage>
</organism>
<evidence type="ECO:0008006" key="8">
    <source>
        <dbReference type="Google" id="ProtNLM"/>
    </source>
</evidence>
<feature type="region of interest" description="Disordered" evidence="5">
    <location>
        <begin position="259"/>
        <end position="290"/>
    </location>
</feature>
<keyword evidence="4" id="KW-0539">Nucleus</keyword>